<dbReference type="RefSeq" id="WP_190926859.1">
    <property type="nucleotide sequence ID" value="NZ_JACXJA010000009.1"/>
</dbReference>
<keyword evidence="2" id="KW-1185">Reference proteome</keyword>
<dbReference type="EMBL" id="JACXJA010000009">
    <property type="protein sequence ID" value="MBD2862188.1"/>
    <property type="molecule type" value="Genomic_DNA"/>
</dbReference>
<evidence type="ECO:0000313" key="2">
    <source>
        <dbReference type="Proteomes" id="UP000639396"/>
    </source>
</evidence>
<name>A0A927GZF6_9BACL</name>
<comment type="caution">
    <text evidence="1">The sequence shown here is derived from an EMBL/GenBank/DDBJ whole genome shotgun (WGS) entry which is preliminary data.</text>
</comment>
<dbReference type="Proteomes" id="UP000639396">
    <property type="component" value="Unassembled WGS sequence"/>
</dbReference>
<gene>
    <name evidence="1" type="ORF">IDH45_09355</name>
</gene>
<reference evidence="1" key="1">
    <citation type="submission" date="2020-09" db="EMBL/GenBank/DDBJ databases">
        <title>A novel bacterium of genus Paenibacillus, isolated from South China Sea.</title>
        <authorList>
            <person name="Huang H."/>
            <person name="Mo K."/>
            <person name="Hu Y."/>
        </authorList>
    </citation>
    <scope>NUCLEOTIDE SEQUENCE</scope>
    <source>
        <strain evidence="1">IB182363</strain>
    </source>
</reference>
<proteinExistence type="predicted"/>
<evidence type="ECO:0000313" key="1">
    <source>
        <dbReference type="EMBL" id="MBD2862188.1"/>
    </source>
</evidence>
<sequence>MSGTLKAAFGKVNITPEETMPLQGYDPRQFAANPATDILDELYARIAILDDGQNRCVIVSPDCGLSNEDFVEVPDPSGHPWLYRGFSNTFPAGTRRSWAVAAGIAEEHVTVNATHTHSAPVHFNEKYTSRIRDKIRELTQSLVPVRLKVGSGSCSISANRRPGLKANPELPVDKSLYVLLFESLDGKPVASIVNCAVHPTMVWNSANRISSEMVGLAMNSVENDFGDGFVSLFLQGFTGDVGPLLCGPTSGMKEDTYPFAVEAGRKLRGDISEAMRRMSTVVSVPLRTMQKVVQLPTVNGFHRSHMDVVLMAVRLGDLAILTASGEIFNGYVGKIGARSPFTHTLFSSLGNGYTGYLPTLEAFRDGLGGYEMKTTPFTESACEPFTLGSIELLEKLMS</sequence>
<dbReference type="AlphaFoldDB" id="A0A927GZF6"/>
<protein>
    <submittedName>
        <fullName evidence="1">Uncharacterized protein</fullName>
    </submittedName>
</protein>
<organism evidence="1 2">
    <name type="scientific">Paenibacillus oceani</name>
    <dbReference type="NCBI Taxonomy" id="2772510"/>
    <lineage>
        <taxon>Bacteria</taxon>
        <taxon>Bacillati</taxon>
        <taxon>Bacillota</taxon>
        <taxon>Bacilli</taxon>
        <taxon>Bacillales</taxon>
        <taxon>Paenibacillaceae</taxon>
        <taxon>Paenibacillus</taxon>
    </lineage>
</organism>
<accession>A0A927GZF6</accession>